<sequence>MDRTIKITIVEDEMVIGANISLQLSSLGYEITGILPRGKEVLAHVKQNDPDIILMDINLKGEWDGIQTAEHLQKEHTIPIIYLTANADEHHFNRAKATNPYAFISKPFKKLDLQRAVELTINHIQNETDNTTAIQETAAPFILSDSIFVRHHEKMVKVVIQDILYIEAERNYCRIHSKGKEYLLVMTLKDMDDKLPNKHFLRIHRSYIINISQIDEVAQSHVVISKKAIPVSKAQREELLKRLQTI</sequence>
<name>A0ABW3B5A9_9FLAO</name>
<evidence type="ECO:0000313" key="5">
    <source>
        <dbReference type="Proteomes" id="UP001597012"/>
    </source>
</evidence>
<keyword evidence="1" id="KW-0597">Phosphoprotein</keyword>
<dbReference type="PROSITE" id="PS50110">
    <property type="entry name" value="RESPONSE_REGULATORY"/>
    <property type="match status" value="1"/>
</dbReference>
<evidence type="ECO:0000256" key="1">
    <source>
        <dbReference type="PROSITE-ProRule" id="PRU00169"/>
    </source>
</evidence>
<dbReference type="InterPro" id="IPR011006">
    <property type="entry name" value="CheY-like_superfamily"/>
</dbReference>
<dbReference type="SUPFAM" id="SSF52172">
    <property type="entry name" value="CheY-like"/>
    <property type="match status" value="1"/>
</dbReference>
<accession>A0ABW3B5A9</accession>
<dbReference type="RefSeq" id="WP_379934462.1">
    <property type="nucleotide sequence ID" value="NZ_JBHTHY010000007.1"/>
</dbReference>
<feature type="domain" description="HTH LytTR-type" evidence="3">
    <location>
        <begin position="147"/>
        <end position="245"/>
    </location>
</feature>
<feature type="modified residue" description="4-aspartylphosphate" evidence="1">
    <location>
        <position position="56"/>
    </location>
</feature>
<dbReference type="Pfam" id="PF04397">
    <property type="entry name" value="LytTR"/>
    <property type="match status" value="1"/>
</dbReference>
<evidence type="ECO:0000259" key="3">
    <source>
        <dbReference type="PROSITE" id="PS50930"/>
    </source>
</evidence>
<comment type="caution">
    <text evidence="4">The sequence shown here is derived from an EMBL/GenBank/DDBJ whole genome shotgun (WGS) entry which is preliminary data.</text>
</comment>
<dbReference type="Gene3D" id="3.40.50.2300">
    <property type="match status" value="1"/>
</dbReference>
<dbReference type="SMART" id="SM00850">
    <property type="entry name" value="LytTR"/>
    <property type="match status" value="1"/>
</dbReference>
<dbReference type="InterPro" id="IPR001789">
    <property type="entry name" value="Sig_transdc_resp-reg_receiver"/>
</dbReference>
<reference evidence="5" key="1">
    <citation type="journal article" date="2019" name="Int. J. Syst. Evol. Microbiol.">
        <title>The Global Catalogue of Microorganisms (GCM) 10K type strain sequencing project: providing services to taxonomists for standard genome sequencing and annotation.</title>
        <authorList>
            <consortium name="The Broad Institute Genomics Platform"/>
            <consortium name="The Broad Institute Genome Sequencing Center for Infectious Disease"/>
            <person name="Wu L."/>
            <person name="Ma J."/>
        </authorList>
    </citation>
    <scope>NUCLEOTIDE SEQUENCE [LARGE SCALE GENOMIC DNA]</scope>
    <source>
        <strain evidence="5">CCUG 61948</strain>
    </source>
</reference>
<gene>
    <name evidence="4" type="ORF">ACFQZJ_10805</name>
</gene>
<dbReference type="InterPro" id="IPR007492">
    <property type="entry name" value="LytTR_DNA-bd_dom"/>
</dbReference>
<dbReference type="PROSITE" id="PS50930">
    <property type="entry name" value="HTH_LYTTR"/>
    <property type="match status" value="1"/>
</dbReference>
<dbReference type="InterPro" id="IPR046947">
    <property type="entry name" value="LytR-like"/>
</dbReference>
<evidence type="ECO:0000313" key="4">
    <source>
        <dbReference type="EMBL" id="MFD0797953.1"/>
    </source>
</evidence>
<organism evidence="4 5">
    <name type="scientific">Maribacter chungangensis</name>
    <dbReference type="NCBI Taxonomy" id="1069117"/>
    <lineage>
        <taxon>Bacteria</taxon>
        <taxon>Pseudomonadati</taxon>
        <taxon>Bacteroidota</taxon>
        <taxon>Flavobacteriia</taxon>
        <taxon>Flavobacteriales</taxon>
        <taxon>Flavobacteriaceae</taxon>
        <taxon>Maribacter</taxon>
    </lineage>
</organism>
<dbReference type="EMBL" id="JBHTHY010000007">
    <property type="protein sequence ID" value="MFD0797953.1"/>
    <property type="molecule type" value="Genomic_DNA"/>
</dbReference>
<protein>
    <submittedName>
        <fullName evidence="4">LytR/AlgR family response regulator transcription factor</fullName>
    </submittedName>
</protein>
<dbReference type="PANTHER" id="PTHR37299:SF1">
    <property type="entry name" value="STAGE 0 SPORULATION PROTEIN A HOMOLOG"/>
    <property type="match status" value="1"/>
</dbReference>
<dbReference type="Proteomes" id="UP001597012">
    <property type="component" value="Unassembled WGS sequence"/>
</dbReference>
<dbReference type="CDD" id="cd17534">
    <property type="entry name" value="REC_DC-like"/>
    <property type="match status" value="1"/>
</dbReference>
<feature type="domain" description="Response regulatory" evidence="2">
    <location>
        <begin position="6"/>
        <end position="121"/>
    </location>
</feature>
<dbReference type="SMART" id="SM00448">
    <property type="entry name" value="REC"/>
    <property type="match status" value="1"/>
</dbReference>
<evidence type="ECO:0000259" key="2">
    <source>
        <dbReference type="PROSITE" id="PS50110"/>
    </source>
</evidence>
<dbReference type="PANTHER" id="PTHR37299">
    <property type="entry name" value="TRANSCRIPTIONAL REGULATOR-RELATED"/>
    <property type="match status" value="1"/>
</dbReference>
<proteinExistence type="predicted"/>
<dbReference type="Pfam" id="PF00072">
    <property type="entry name" value="Response_reg"/>
    <property type="match status" value="1"/>
</dbReference>
<dbReference type="Gene3D" id="2.40.50.1020">
    <property type="entry name" value="LytTr DNA-binding domain"/>
    <property type="match status" value="1"/>
</dbReference>
<keyword evidence="5" id="KW-1185">Reference proteome</keyword>